<accession>A0ABN9CPN1</accession>
<organism evidence="1 2">
    <name type="scientific">Staurois parvus</name>
    <dbReference type="NCBI Taxonomy" id="386267"/>
    <lineage>
        <taxon>Eukaryota</taxon>
        <taxon>Metazoa</taxon>
        <taxon>Chordata</taxon>
        <taxon>Craniata</taxon>
        <taxon>Vertebrata</taxon>
        <taxon>Euteleostomi</taxon>
        <taxon>Amphibia</taxon>
        <taxon>Batrachia</taxon>
        <taxon>Anura</taxon>
        <taxon>Neobatrachia</taxon>
        <taxon>Ranoidea</taxon>
        <taxon>Ranidae</taxon>
        <taxon>Staurois</taxon>
    </lineage>
</organism>
<gene>
    <name evidence="1" type="ORF">SPARVUS_LOCUS5559783</name>
</gene>
<sequence>HRRWRLQPLITRSQTVIPCRHLAIAEYHLWGRGLYVNNTDLSPVSSSKLPCIALHSRATVKHTQSTQ</sequence>
<proteinExistence type="predicted"/>
<keyword evidence="2" id="KW-1185">Reference proteome</keyword>
<comment type="caution">
    <text evidence="1">The sequence shown here is derived from an EMBL/GenBank/DDBJ whole genome shotgun (WGS) entry which is preliminary data.</text>
</comment>
<feature type="non-terminal residue" evidence="1">
    <location>
        <position position="1"/>
    </location>
</feature>
<protein>
    <submittedName>
        <fullName evidence="1">Uncharacterized protein</fullName>
    </submittedName>
</protein>
<evidence type="ECO:0000313" key="2">
    <source>
        <dbReference type="Proteomes" id="UP001162483"/>
    </source>
</evidence>
<name>A0ABN9CPN1_9NEOB</name>
<evidence type="ECO:0000313" key="1">
    <source>
        <dbReference type="EMBL" id="CAI9562139.1"/>
    </source>
</evidence>
<reference evidence="1" key="1">
    <citation type="submission" date="2023-05" db="EMBL/GenBank/DDBJ databases">
        <authorList>
            <person name="Stuckert A."/>
        </authorList>
    </citation>
    <scope>NUCLEOTIDE SEQUENCE</scope>
</reference>
<dbReference type="Proteomes" id="UP001162483">
    <property type="component" value="Unassembled WGS sequence"/>
</dbReference>
<dbReference type="EMBL" id="CATNWA010011677">
    <property type="protein sequence ID" value="CAI9562139.1"/>
    <property type="molecule type" value="Genomic_DNA"/>
</dbReference>